<evidence type="ECO:0000313" key="2">
    <source>
        <dbReference type="EMBL" id="JAU87889.1"/>
    </source>
</evidence>
<reference evidence="2" key="1">
    <citation type="submission" date="2016-07" db="EMBL/GenBank/DDBJ databases">
        <title>De novo transcriptome assembly of four accessions of the metal hyperaccumulator plant Noccaea caerulescens.</title>
        <authorList>
            <person name="Blande D."/>
            <person name="Halimaa P."/>
            <person name="Tervahauta A.I."/>
            <person name="Aarts M.G."/>
            <person name="Karenlampi S.O."/>
        </authorList>
    </citation>
    <scope>NUCLEOTIDE SEQUENCE</scope>
</reference>
<dbReference type="EMBL" id="GEVM01018049">
    <property type="protein sequence ID" value="JAU87889.1"/>
    <property type="molecule type" value="Transcribed_RNA"/>
</dbReference>
<accession>A0A1J3J5V0</accession>
<dbReference type="AlphaFoldDB" id="A0A1J3J5V0"/>
<organism evidence="2">
    <name type="scientific">Noccaea caerulescens</name>
    <name type="common">Alpine penny-cress</name>
    <name type="synonym">Thlaspi caerulescens</name>
    <dbReference type="NCBI Taxonomy" id="107243"/>
    <lineage>
        <taxon>Eukaryota</taxon>
        <taxon>Viridiplantae</taxon>
        <taxon>Streptophyta</taxon>
        <taxon>Embryophyta</taxon>
        <taxon>Tracheophyta</taxon>
        <taxon>Spermatophyta</taxon>
        <taxon>Magnoliopsida</taxon>
        <taxon>eudicotyledons</taxon>
        <taxon>Gunneridae</taxon>
        <taxon>Pentapetalae</taxon>
        <taxon>rosids</taxon>
        <taxon>malvids</taxon>
        <taxon>Brassicales</taxon>
        <taxon>Brassicaceae</taxon>
        <taxon>Coluteocarpeae</taxon>
        <taxon>Noccaea</taxon>
    </lineage>
</organism>
<proteinExistence type="predicted"/>
<evidence type="ECO:0000256" key="1">
    <source>
        <dbReference type="SAM" id="MobiDB-lite"/>
    </source>
</evidence>
<sequence length="101" mass="11183">MASYPSDSVEAALEKARRTRHSDSMAAALEKIRRSGQEISDRRSAQAKRRAYEALLFGKPKEDGYGPGLVTPNDLKPRRGLLKPVEKMLDDGKEAAEKPKS</sequence>
<protein>
    <submittedName>
        <fullName evidence="2">Uncharacterized protein</fullName>
    </submittedName>
</protein>
<name>A0A1J3J5V0_NOCCA</name>
<feature type="region of interest" description="Disordered" evidence="1">
    <location>
        <begin position="1"/>
        <end position="24"/>
    </location>
</feature>
<gene>
    <name evidence="2" type="ORF">MP_TR1811_c1_g1_i1_g.4919</name>
</gene>